<dbReference type="AlphaFoldDB" id="A0A5M9MFV4"/>
<dbReference type="OrthoDB" id="512662at2759"/>
<dbReference type="SUPFAM" id="SSF51905">
    <property type="entry name" value="FAD/NAD(P)-binding domain"/>
    <property type="match status" value="1"/>
</dbReference>
<protein>
    <recommendedName>
        <fullName evidence="2">FAD dependent oxidoreductase domain-containing protein</fullName>
    </recommendedName>
</protein>
<dbReference type="GeneID" id="54329975"/>
<sequence length="798" mass="88605">MGAVISTIGACYYALKALWSELSHCAVDSNALFQRIATPKLPVSDPTVSFWQTNPLYPELVNMKSEKLPQSADIVIIGSGMSGASVAYTILSECQALGEEKTVVVLEAREVCSGATGRNGGHLKCSPYSLYSELKEMLAPGRAKDVLNFYRRHVPLMLDLVKTERLEGTEIREVDTVDVFLEDTQWEKALAMIQVLRRDVPEAAEDIVVWEAEEARKKFSIGNHCHGAISYRAGAMWPYRLVGSIYAALLSTYGKKFSIETSTTVQDIKIEENDYSPYCLHTSRGEIRARHVVHATDAFAANLIPGLKGKIFPIRGHMSAQEAVGPSLKLDGSLSWSIIGKKGFEYVTQRPQESAGSHSPGGEIMIGGGLFQSENKAIDEIGIWKDNSTNPIISAYLGGIWPVTFESEHTKVLQLWTGCMGFTIDLLPFVGQVSPKFTGRVPRRKSGKGKTSGKPVGDSPNEWITAGFGGDGMVSAWLSGTAVGLMVLGRENIQHETRPGLPAGKVTDWLPKEMYLSEKRIRNAISYECNEIEEDIRFEIETGRRRWWELQAPVHFAGYAIAFLASIFRLYLLPIYRRISHYVILESASITGSHQQILLSALNIVFSFNSRVVRSFFVDRWGHRTLFTALSSRVLFSPINEIASFDHSNITHSMDTASSPVSSCIVFSTHSAGLRCNYYIRQNPPEPRACKVVPTERSDWRCQFINMYATPTGMSNIGWRIGSAFPRISPMYFALHETKGRTIEELEDIFEQRNPVKASLKKRDAVVRDGGVKMVCVIAMSSISVYRTGLDVGLAIYC</sequence>
<dbReference type="VEuPathDB" id="FungiDB:EYZ11_006571"/>
<dbReference type="VEuPathDB" id="FungiDB:EYZ11_006564"/>
<comment type="caution">
    <text evidence="3">The sequence shown here is derived from an EMBL/GenBank/DDBJ whole genome shotgun (WGS) entry which is preliminary data.</text>
</comment>
<name>A0A5M9MFV4_9EURO</name>
<evidence type="ECO:0000313" key="4">
    <source>
        <dbReference type="Proteomes" id="UP000324241"/>
    </source>
</evidence>
<feature type="domain" description="FAD dependent oxidoreductase" evidence="2">
    <location>
        <begin position="73"/>
        <end position="482"/>
    </location>
</feature>
<dbReference type="RefSeq" id="XP_033425213.1">
    <property type="nucleotide sequence ID" value="XM_033571898.1"/>
</dbReference>
<dbReference type="PANTHER" id="PTHR13847">
    <property type="entry name" value="SARCOSINE DEHYDROGENASE-RELATED"/>
    <property type="match status" value="1"/>
</dbReference>
<dbReference type="Gene3D" id="1.20.1250.20">
    <property type="entry name" value="MFS general substrate transporter like domains"/>
    <property type="match status" value="1"/>
</dbReference>
<dbReference type="InterPro" id="IPR036259">
    <property type="entry name" value="MFS_trans_sf"/>
</dbReference>
<dbReference type="Pfam" id="PF01266">
    <property type="entry name" value="DAO"/>
    <property type="match status" value="1"/>
</dbReference>
<dbReference type="VEuPathDB" id="FungiDB:EYZ11_006572"/>
<dbReference type="Proteomes" id="UP000324241">
    <property type="component" value="Unassembled WGS sequence"/>
</dbReference>
<reference evidence="3 4" key="1">
    <citation type="submission" date="2019-08" db="EMBL/GenBank/DDBJ databases">
        <title>The genome sequence of a newly discovered highly antifungal drug resistant Aspergillus species, Aspergillus tanneri NIH 1004.</title>
        <authorList>
            <person name="Mounaud S."/>
            <person name="Singh I."/>
            <person name="Joardar V."/>
            <person name="Pakala S."/>
            <person name="Pakala S."/>
            <person name="Venepally P."/>
            <person name="Chung J.K."/>
            <person name="Losada L."/>
            <person name="Nierman W.C."/>
        </authorList>
    </citation>
    <scope>NUCLEOTIDE SEQUENCE [LARGE SCALE GENOMIC DNA]</scope>
    <source>
        <strain evidence="3 4">NIH1004</strain>
    </source>
</reference>
<dbReference type="Gene3D" id="3.30.9.10">
    <property type="entry name" value="D-Amino Acid Oxidase, subunit A, domain 2"/>
    <property type="match status" value="1"/>
</dbReference>
<evidence type="ECO:0000313" key="3">
    <source>
        <dbReference type="EMBL" id="KAA8645852.1"/>
    </source>
</evidence>
<organism evidence="3 4">
    <name type="scientific">Aspergillus tanneri</name>
    <dbReference type="NCBI Taxonomy" id="1220188"/>
    <lineage>
        <taxon>Eukaryota</taxon>
        <taxon>Fungi</taxon>
        <taxon>Dikarya</taxon>
        <taxon>Ascomycota</taxon>
        <taxon>Pezizomycotina</taxon>
        <taxon>Eurotiomycetes</taxon>
        <taxon>Eurotiomycetidae</taxon>
        <taxon>Eurotiales</taxon>
        <taxon>Aspergillaceae</taxon>
        <taxon>Aspergillus</taxon>
        <taxon>Aspergillus subgen. Circumdati</taxon>
    </lineage>
</organism>
<feature type="region of interest" description="Disordered" evidence="1">
    <location>
        <begin position="440"/>
        <end position="461"/>
    </location>
</feature>
<dbReference type="EMBL" id="QUQM01000007">
    <property type="protein sequence ID" value="KAA8645852.1"/>
    <property type="molecule type" value="Genomic_DNA"/>
</dbReference>
<dbReference type="GO" id="GO:0005737">
    <property type="term" value="C:cytoplasm"/>
    <property type="evidence" value="ECO:0007669"/>
    <property type="project" value="TreeGrafter"/>
</dbReference>
<accession>A0A5M9MFV4</accession>
<proteinExistence type="predicted"/>
<gene>
    <name evidence="3" type="ORF">ATNIH1004_007273</name>
</gene>
<evidence type="ECO:0000256" key="1">
    <source>
        <dbReference type="SAM" id="MobiDB-lite"/>
    </source>
</evidence>
<evidence type="ECO:0000259" key="2">
    <source>
        <dbReference type="Pfam" id="PF01266"/>
    </source>
</evidence>
<dbReference type="InterPro" id="IPR006076">
    <property type="entry name" value="FAD-dep_OxRdtase"/>
</dbReference>
<dbReference type="InterPro" id="IPR036188">
    <property type="entry name" value="FAD/NAD-bd_sf"/>
</dbReference>
<dbReference type="PANTHER" id="PTHR13847:SF213">
    <property type="entry name" value="DEPENDENT OXIDOREDUCTASE, PUTATIVE-RELATED"/>
    <property type="match status" value="1"/>
</dbReference>
<dbReference type="Gene3D" id="3.50.50.60">
    <property type="entry name" value="FAD/NAD(P)-binding domain"/>
    <property type="match status" value="1"/>
</dbReference>